<sequence length="253" mass="30550">MEIVKNKISNQFIDLLKKECLNIFPHVKNNRKDIKINYVNLFHKNWEKKKNNRKFLKYIKDEIGCVTNLISYGFINAPPNCNPQKFHLDYSGYTCTYFIPLVEINNKNGTEYIHFYDKNMNIECKNILFDISDKYLCKSEIIDELAKFNLIYKKDYEFRYLNTNAFSIAYMPNFIFHRGRTNETKINRIMFQVVFGIHKNVSITDKKHIHNSNLDETEWCKKNLHQTWCKKKFTKKNKIKKHNKTKINKLFRF</sequence>
<evidence type="ECO:0008006" key="2">
    <source>
        <dbReference type="Google" id="ProtNLM"/>
    </source>
</evidence>
<dbReference type="AlphaFoldDB" id="A0A6C0BBF0"/>
<accession>A0A6C0BBF0</accession>
<dbReference type="SUPFAM" id="SSF51197">
    <property type="entry name" value="Clavaminate synthase-like"/>
    <property type="match status" value="1"/>
</dbReference>
<evidence type="ECO:0000313" key="1">
    <source>
        <dbReference type="EMBL" id="QHS89124.1"/>
    </source>
</evidence>
<dbReference type="EMBL" id="MN739105">
    <property type="protein sequence ID" value="QHS89124.1"/>
    <property type="molecule type" value="Genomic_DNA"/>
</dbReference>
<name>A0A6C0BBF0_9ZZZZ</name>
<protein>
    <recommendedName>
        <fullName evidence="2">Phytanoyl-CoA dioxygenase</fullName>
    </recommendedName>
</protein>
<reference evidence="1" key="1">
    <citation type="journal article" date="2020" name="Nature">
        <title>Giant virus diversity and host interactions through global metagenomics.</title>
        <authorList>
            <person name="Schulz F."/>
            <person name="Roux S."/>
            <person name="Paez-Espino D."/>
            <person name="Jungbluth S."/>
            <person name="Walsh D.A."/>
            <person name="Denef V.J."/>
            <person name="McMahon K.D."/>
            <person name="Konstantinidis K.T."/>
            <person name="Eloe-Fadrosh E.A."/>
            <person name="Kyrpides N.C."/>
            <person name="Woyke T."/>
        </authorList>
    </citation>
    <scope>NUCLEOTIDE SEQUENCE</scope>
    <source>
        <strain evidence="1">GVMAG-M-3300010158-59</strain>
    </source>
</reference>
<organism evidence="1">
    <name type="scientific">viral metagenome</name>
    <dbReference type="NCBI Taxonomy" id="1070528"/>
    <lineage>
        <taxon>unclassified sequences</taxon>
        <taxon>metagenomes</taxon>
        <taxon>organismal metagenomes</taxon>
    </lineage>
</organism>
<proteinExistence type="predicted"/>